<evidence type="ECO:0000256" key="11">
    <source>
        <dbReference type="ARBA" id="ARBA00022692"/>
    </source>
</evidence>
<evidence type="ECO:0000256" key="14">
    <source>
        <dbReference type="ARBA" id="ARBA00023098"/>
    </source>
</evidence>
<dbReference type="GO" id="GO:0016024">
    <property type="term" value="P:CDP-diacylglycerol biosynthetic process"/>
    <property type="evidence" value="ECO:0007669"/>
    <property type="project" value="TreeGrafter"/>
</dbReference>
<dbReference type="Pfam" id="PF01148">
    <property type="entry name" value="CTP_transf_1"/>
    <property type="match status" value="1"/>
</dbReference>
<keyword evidence="17" id="KW-1208">Phospholipid metabolism</keyword>
<comment type="similarity">
    <text evidence="5 18">Belongs to the CDS family.</text>
</comment>
<proteinExistence type="inferred from homology"/>
<evidence type="ECO:0000256" key="13">
    <source>
        <dbReference type="ARBA" id="ARBA00022989"/>
    </source>
</evidence>
<evidence type="ECO:0000256" key="17">
    <source>
        <dbReference type="ARBA" id="ARBA00023264"/>
    </source>
</evidence>
<keyword evidence="13 19" id="KW-1133">Transmembrane helix</keyword>
<feature type="transmembrane region" description="Helical" evidence="19">
    <location>
        <begin position="122"/>
        <end position="144"/>
    </location>
</feature>
<evidence type="ECO:0000256" key="2">
    <source>
        <dbReference type="ARBA" id="ARBA00004651"/>
    </source>
</evidence>
<keyword evidence="11 18" id="KW-0812">Transmembrane</keyword>
<evidence type="ECO:0000256" key="6">
    <source>
        <dbReference type="ARBA" id="ARBA00012487"/>
    </source>
</evidence>
<keyword evidence="8" id="KW-1003">Cell membrane</keyword>
<name>A0AAU8A4W3_9BURK</name>
<dbReference type="PROSITE" id="PS01315">
    <property type="entry name" value="CDS"/>
    <property type="match status" value="1"/>
</dbReference>
<dbReference type="PANTHER" id="PTHR46382:SF1">
    <property type="entry name" value="PHOSPHATIDATE CYTIDYLYLTRANSFERASE"/>
    <property type="match status" value="1"/>
</dbReference>
<keyword evidence="16" id="KW-0594">Phospholipid biosynthesis</keyword>
<feature type="transmembrane region" description="Helical" evidence="19">
    <location>
        <begin position="44"/>
        <end position="62"/>
    </location>
</feature>
<dbReference type="EMBL" id="CP099959">
    <property type="protein sequence ID" value="XCC58251.1"/>
    <property type="molecule type" value="Genomic_DNA"/>
</dbReference>
<gene>
    <name evidence="20" type="ORF">NKE59_02885</name>
</gene>
<evidence type="ECO:0000256" key="10">
    <source>
        <dbReference type="ARBA" id="ARBA00022679"/>
    </source>
</evidence>
<dbReference type="PANTHER" id="PTHR46382">
    <property type="entry name" value="PHOSPHATIDATE CYTIDYLYLTRANSFERASE"/>
    <property type="match status" value="1"/>
</dbReference>
<keyword evidence="9" id="KW-0444">Lipid biosynthesis</keyword>
<dbReference type="GO" id="GO:0004605">
    <property type="term" value="F:phosphatidate cytidylyltransferase activity"/>
    <property type="evidence" value="ECO:0007669"/>
    <property type="project" value="UniProtKB-EC"/>
</dbReference>
<evidence type="ECO:0000313" key="20">
    <source>
        <dbReference type="EMBL" id="XCC58251.1"/>
    </source>
</evidence>
<comment type="catalytic activity">
    <reaction evidence="1 18">
        <text>a 1,2-diacyl-sn-glycero-3-phosphate + CTP + H(+) = a CDP-1,2-diacyl-sn-glycerol + diphosphate</text>
        <dbReference type="Rhea" id="RHEA:16229"/>
        <dbReference type="ChEBI" id="CHEBI:15378"/>
        <dbReference type="ChEBI" id="CHEBI:33019"/>
        <dbReference type="ChEBI" id="CHEBI:37563"/>
        <dbReference type="ChEBI" id="CHEBI:58332"/>
        <dbReference type="ChEBI" id="CHEBI:58608"/>
        <dbReference type="EC" id="2.7.7.41"/>
    </reaction>
</comment>
<evidence type="ECO:0000256" key="1">
    <source>
        <dbReference type="ARBA" id="ARBA00001698"/>
    </source>
</evidence>
<evidence type="ECO:0000256" key="15">
    <source>
        <dbReference type="ARBA" id="ARBA00023136"/>
    </source>
</evidence>
<comment type="subcellular location">
    <subcellularLocation>
        <location evidence="2">Cell membrane</location>
        <topology evidence="2">Multi-pass membrane protein</topology>
    </subcellularLocation>
</comment>
<dbReference type="InterPro" id="IPR000374">
    <property type="entry name" value="PC_trans"/>
</dbReference>
<feature type="transmembrane region" description="Helical" evidence="19">
    <location>
        <begin position="99"/>
        <end position="116"/>
    </location>
</feature>
<feature type="transmembrane region" description="Helical" evidence="19">
    <location>
        <begin position="198"/>
        <end position="220"/>
    </location>
</feature>
<feature type="transmembrane region" description="Helical" evidence="19">
    <location>
        <begin position="68"/>
        <end position="87"/>
    </location>
</feature>
<evidence type="ECO:0000256" key="4">
    <source>
        <dbReference type="ARBA" id="ARBA00005189"/>
    </source>
</evidence>
<evidence type="ECO:0000256" key="5">
    <source>
        <dbReference type="ARBA" id="ARBA00010185"/>
    </source>
</evidence>
<organism evidence="20">
    <name type="scientific">Polynucleobacter sp. UK-FUSCHL-C3</name>
    <dbReference type="NCBI Taxonomy" id="2955208"/>
    <lineage>
        <taxon>Bacteria</taxon>
        <taxon>Pseudomonadati</taxon>
        <taxon>Pseudomonadota</taxon>
        <taxon>Betaproteobacteria</taxon>
        <taxon>Burkholderiales</taxon>
        <taxon>Burkholderiaceae</taxon>
        <taxon>Polynucleobacter</taxon>
    </lineage>
</organism>
<protein>
    <recommendedName>
        <fullName evidence="7 18">Phosphatidate cytidylyltransferase</fullName>
        <ecNumber evidence="6 18">2.7.7.41</ecNumber>
    </recommendedName>
</protein>
<comment type="pathway">
    <text evidence="4">Lipid metabolism.</text>
</comment>
<evidence type="ECO:0000256" key="19">
    <source>
        <dbReference type="SAM" id="Phobius"/>
    </source>
</evidence>
<keyword evidence="10 18" id="KW-0808">Transferase</keyword>
<dbReference type="EC" id="2.7.7.41" evidence="6 18"/>
<keyword evidence="14" id="KW-0443">Lipid metabolism</keyword>
<comment type="pathway">
    <text evidence="3 18">Phospholipid metabolism; CDP-diacylglycerol biosynthesis; CDP-diacylglycerol from sn-glycerol 3-phosphate: step 3/3.</text>
</comment>
<evidence type="ECO:0000256" key="16">
    <source>
        <dbReference type="ARBA" id="ARBA00023209"/>
    </source>
</evidence>
<feature type="transmembrane region" description="Helical" evidence="19">
    <location>
        <begin position="165"/>
        <end position="186"/>
    </location>
</feature>
<dbReference type="GO" id="GO:0005886">
    <property type="term" value="C:plasma membrane"/>
    <property type="evidence" value="ECO:0007669"/>
    <property type="project" value="UniProtKB-SubCell"/>
</dbReference>
<reference evidence="20" key="1">
    <citation type="submission" date="2022-06" db="EMBL/GenBank/DDBJ databases">
        <title>New Polynucleobacter species.</title>
        <authorList>
            <person name="Hahn M.W."/>
        </authorList>
    </citation>
    <scope>NUCLEOTIDE SEQUENCE</scope>
    <source>
        <strain evidence="20">UK-FUSCHL-C3</strain>
    </source>
</reference>
<accession>A0AAU8A4W3</accession>
<keyword evidence="12 18" id="KW-0548">Nucleotidyltransferase</keyword>
<evidence type="ECO:0000256" key="3">
    <source>
        <dbReference type="ARBA" id="ARBA00005119"/>
    </source>
</evidence>
<dbReference type="AlphaFoldDB" id="A0AAU8A4W3"/>
<evidence type="ECO:0000256" key="12">
    <source>
        <dbReference type="ARBA" id="ARBA00022695"/>
    </source>
</evidence>
<evidence type="ECO:0000256" key="18">
    <source>
        <dbReference type="RuleBase" id="RU003938"/>
    </source>
</evidence>
<evidence type="ECO:0000256" key="7">
    <source>
        <dbReference type="ARBA" id="ARBA00019373"/>
    </source>
</evidence>
<evidence type="ECO:0000256" key="9">
    <source>
        <dbReference type="ARBA" id="ARBA00022516"/>
    </source>
</evidence>
<keyword evidence="15 19" id="KW-0472">Membrane</keyword>
<evidence type="ECO:0000256" key="8">
    <source>
        <dbReference type="ARBA" id="ARBA00022475"/>
    </source>
</evidence>
<feature type="transmembrane region" description="Helical" evidence="19">
    <location>
        <begin position="6"/>
        <end position="32"/>
    </location>
</feature>
<sequence>MLAILLPVLFLLPPVYLSALFFMMLVAAGWEWSRLITPNANRSAYIYALICAVIVALLWLSAEPSIEIALLSIALAFWLFGIPFILSQGLHLSLLRWRLVFSVLGFIILPAAWLSLDVLREIGLVWLLSAMILVWLADIGAYFVGRAIGKNKLASQISPGKSIEGALGGLALCLIYAILCCMYFPPSETLFGTWQAKWGWGAMLFMTAILVLFSVLGDLFESQLKRLAKVKDSSHLLPGHGGFLDRVDALLPVMPLATLFSIIVRA</sequence>